<dbReference type="EMBL" id="OZ021738">
    <property type="protein sequence ID" value="CAK9319945.1"/>
    <property type="molecule type" value="Genomic_DNA"/>
</dbReference>
<accession>A0ABP0YJY1</accession>
<gene>
    <name evidence="2" type="ORF">CITCOLO1_LOCUS11980</name>
</gene>
<keyword evidence="3" id="KW-1185">Reference proteome</keyword>
<keyword evidence="1" id="KW-1133">Transmembrane helix</keyword>
<keyword evidence="1" id="KW-0472">Membrane</keyword>
<name>A0ABP0YJY1_9ROSI</name>
<reference evidence="2 3" key="1">
    <citation type="submission" date="2024-03" db="EMBL/GenBank/DDBJ databases">
        <authorList>
            <person name="Gkanogiannis A."/>
            <person name="Becerra Lopez-Lavalle L."/>
        </authorList>
    </citation>
    <scope>NUCLEOTIDE SEQUENCE [LARGE SCALE GENOMIC DNA]</scope>
</reference>
<evidence type="ECO:0000313" key="3">
    <source>
        <dbReference type="Proteomes" id="UP001642487"/>
    </source>
</evidence>
<feature type="transmembrane region" description="Helical" evidence="1">
    <location>
        <begin position="12"/>
        <end position="37"/>
    </location>
</feature>
<keyword evidence="1" id="KW-0812">Transmembrane</keyword>
<evidence type="ECO:0000313" key="2">
    <source>
        <dbReference type="EMBL" id="CAK9319945.1"/>
    </source>
</evidence>
<evidence type="ECO:0000256" key="1">
    <source>
        <dbReference type="SAM" id="Phobius"/>
    </source>
</evidence>
<organism evidence="2 3">
    <name type="scientific">Citrullus colocynthis</name>
    <name type="common">colocynth</name>
    <dbReference type="NCBI Taxonomy" id="252529"/>
    <lineage>
        <taxon>Eukaryota</taxon>
        <taxon>Viridiplantae</taxon>
        <taxon>Streptophyta</taxon>
        <taxon>Embryophyta</taxon>
        <taxon>Tracheophyta</taxon>
        <taxon>Spermatophyta</taxon>
        <taxon>Magnoliopsida</taxon>
        <taxon>eudicotyledons</taxon>
        <taxon>Gunneridae</taxon>
        <taxon>Pentapetalae</taxon>
        <taxon>rosids</taxon>
        <taxon>fabids</taxon>
        <taxon>Cucurbitales</taxon>
        <taxon>Cucurbitaceae</taxon>
        <taxon>Benincaseae</taxon>
        <taxon>Citrullus</taxon>
    </lineage>
</organism>
<sequence length="114" mass="12440">MMQDHDGLMFTVFPIVFAVIVLVSMFIILVLFIVALFHRWRQYVNRVNGGGSGGEKFFIVVDQDGNHIGGSNFSAGGGRVGGFRLIENTITEEEQVMKCQSCRSCGSGGYVANS</sequence>
<dbReference type="Proteomes" id="UP001642487">
    <property type="component" value="Chromosome 4"/>
</dbReference>
<protein>
    <submittedName>
        <fullName evidence="2">Uncharacterized protein</fullName>
    </submittedName>
</protein>
<proteinExistence type="predicted"/>